<proteinExistence type="predicted"/>
<feature type="domain" description="Rhodanese" evidence="1">
    <location>
        <begin position="44"/>
        <end position="133"/>
    </location>
</feature>
<gene>
    <name evidence="2" type="ORF">EYS42_03720</name>
</gene>
<reference evidence="2 3" key="1">
    <citation type="submission" date="2019-02" db="EMBL/GenBank/DDBJ databases">
        <title>Aquabacterium sp. strain KMB7.</title>
        <authorList>
            <person name="Chen W.-M."/>
        </authorList>
    </citation>
    <scope>NUCLEOTIDE SEQUENCE [LARGE SCALE GENOMIC DNA]</scope>
    <source>
        <strain evidence="2 3">KMB7</strain>
    </source>
</reference>
<dbReference type="SMART" id="SM00450">
    <property type="entry name" value="RHOD"/>
    <property type="match status" value="1"/>
</dbReference>
<dbReference type="Pfam" id="PF00581">
    <property type="entry name" value="Rhodanese"/>
    <property type="match status" value="1"/>
</dbReference>
<keyword evidence="3" id="KW-1185">Reference proteome</keyword>
<dbReference type="RefSeq" id="WP_130966468.1">
    <property type="nucleotide sequence ID" value="NZ_SIXI01000001.1"/>
</dbReference>
<dbReference type="PANTHER" id="PTHR43031:SF7">
    <property type="entry name" value="NITRIC OXIDE REDUCTASE FLRD-NAD(+) REDUCTASE"/>
    <property type="match status" value="1"/>
</dbReference>
<dbReference type="PANTHER" id="PTHR43031">
    <property type="entry name" value="FAD-DEPENDENT OXIDOREDUCTASE"/>
    <property type="match status" value="1"/>
</dbReference>
<dbReference type="SUPFAM" id="SSF52821">
    <property type="entry name" value="Rhodanese/Cell cycle control phosphatase"/>
    <property type="match status" value="1"/>
</dbReference>
<dbReference type="InterPro" id="IPR001763">
    <property type="entry name" value="Rhodanese-like_dom"/>
</dbReference>
<comment type="caution">
    <text evidence="2">The sequence shown here is derived from an EMBL/GenBank/DDBJ whole genome shotgun (WGS) entry which is preliminary data.</text>
</comment>
<name>A0A4Q9H5E4_9BURK</name>
<protein>
    <submittedName>
        <fullName evidence="2">Rhodanese-like domain-containing protein</fullName>
    </submittedName>
</protein>
<dbReference type="PROSITE" id="PS50206">
    <property type="entry name" value="RHODANESE_3"/>
    <property type="match status" value="1"/>
</dbReference>
<sequence>MSYLADNWYWMVAAAASGGALLWLQLKDGAGAGISPQNAVMLMNREKAFVLDVSTADTFAQGSVTGARNIPLADLASGKGLPGKKDQVILVVSPDGRDGVKAAAQLKALGHENVQVVGGGLKAWVAANLPLQRKG</sequence>
<dbReference type="CDD" id="cd00158">
    <property type="entry name" value="RHOD"/>
    <property type="match status" value="1"/>
</dbReference>
<organism evidence="2 3">
    <name type="scientific">Aquabacterium lacunae</name>
    <dbReference type="NCBI Taxonomy" id="2528630"/>
    <lineage>
        <taxon>Bacteria</taxon>
        <taxon>Pseudomonadati</taxon>
        <taxon>Pseudomonadota</taxon>
        <taxon>Betaproteobacteria</taxon>
        <taxon>Burkholderiales</taxon>
        <taxon>Aquabacterium</taxon>
    </lineage>
</organism>
<dbReference type="Proteomes" id="UP000292120">
    <property type="component" value="Unassembled WGS sequence"/>
</dbReference>
<dbReference type="Gene3D" id="3.40.250.10">
    <property type="entry name" value="Rhodanese-like domain"/>
    <property type="match status" value="1"/>
</dbReference>
<evidence type="ECO:0000259" key="1">
    <source>
        <dbReference type="PROSITE" id="PS50206"/>
    </source>
</evidence>
<dbReference type="OrthoDB" id="1445766at2"/>
<dbReference type="InterPro" id="IPR050229">
    <property type="entry name" value="GlpE_sulfurtransferase"/>
</dbReference>
<dbReference type="EMBL" id="SIXI01000001">
    <property type="protein sequence ID" value="TBO34525.1"/>
    <property type="molecule type" value="Genomic_DNA"/>
</dbReference>
<dbReference type="AlphaFoldDB" id="A0A4Q9H5E4"/>
<dbReference type="InterPro" id="IPR036873">
    <property type="entry name" value="Rhodanese-like_dom_sf"/>
</dbReference>
<evidence type="ECO:0000313" key="2">
    <source>
        <dbReference type="EMBL" id="TBO34525.1"/>
    </source>
</evidence>
<evidence type="ECO:0000313" key="3">
    <source>
        <dbReference type="Proteomes" id="UP000292120"/>
    </source>
</evidence>
<accession>A0A4Q9H5E4</accession>